<dbReference type="AlphaFoldDB" id="A0AA88SWL8"/>
<dbReference type="Proteomes" id="UP001187315">
    <property type="component" value="Unassembled WGS sequence"/>
</dbReference>
<protein>
    <submittedName>
        <fullName evidence="1">Uncharacterized protein</fullName>
    </submittedName>
</protein>
<gene>
    <name evidence="1" type="ORF">Q7C36_006331</name>
</gene>
<sequence length="125" mass="13485">MAQTACQTAYFVLPLLQVILYPLGLGHAVPHQGVQLGSQFTCPLSILSQPITTEAGTRAVAQQFLNVIPVTLVSVQFLSSAAAKTSMPTTYTLFRVPECWIIFQARSIAITLHCAFTSVANHDHG</sequence>
<proteinExistence type="predicted"/>
<evidence type="ECO:0000313" key="2">
    <source>
        <dbReference type="Proteomes" id="UP001187315"/>
    </source>
</evidence>
<organism evidence="1 2">
    <name type="scientific">Tachysurus vachellii</name>
    <name type="common">Darkbarbel catfish</name>
    <name type="synonym">Pelteobagrus vachellii</name>
    <dbReference type="NCBI Taxonomy" id="175792"/>
    <lineage>
        <taxon>Eukaryota</taxon>
        <taxon>Metazoa</taxon>
        <taxon>Chordata</taxon>
        <taxon>Craniata</taxon>
        <taxon>Vertebrata</taxon>
        <taxon>Euteleostomi</taxon>
        <taxon>Actinopterygii</taxon>
        <taxon>Neopterygii</taxon>
        <taxon>Teleostei</taxon>
        <taxon>Ostariophysi</taxon>
        <taxon>Siluriformes</taxon>
        <taxon>Bagridae</taxon>
        <taxon>Tachysurus</taxon>
    </lineage>
</organism>
<evidence type="ECO:0000313" key="1">
    <source>
        <dbReference type="EMBL" id="KAK2854462.1"/>
    </source>
</evidence>
<name>A0AA88SWL8_TACVA</name>
<accession>A0AA88SWL8</accession>
<reference evidence="1" key="1">
    <citation type="submission" date="2023-08" db="EMBL/GenBank/DDBJ databases">
        <title>Pelteobagrus vachellii genome.</title>
        <authorList>
            <person name="Liu H."/>
        </authorList>
    </citation>
    <scope>NUCLEOTIDE SEQUENCE</scope>
    <source>
        <strain evidence="1">PRFRI_2022a</strain>
        <tissue evidence="1">Muscle</tissue>
    </source>
</reference>
<comment type="caution">
    <text evidence="1">The sequence shown here is derived from an EMBL/GenBank/DDBJ whole genome shotgun (WGS) entry which is preliminary data.</text>
</comment>
<keyword evidence="2" id="KW-1185">Reference proteome</keyword>
<dbReference type="EMBL" id="JAVHJS010000006">
    <property type="protein sequence ID" value="KAK2854462.1"/>
    <property type="molecule type" value="Genomic_DNA"/>
</dbReference>